<dbReference type="SUPFAM" id="SSF81923">
    <property type="entry name" value="Double Clp-N motif"/>
    <property type="match status" value="1"/>
</dbReference>
<name>A0ABU2WKC9_9GAMM</name>
<dbReference type="InterPro" id="IPR003593">
    <property type="entry name" value="AAA+_ATPase"/>
</dbReference>
<accession>A0ABU2WKC9</accession>
<feature type="region of interest" description="Disordered" evidence="8">
    <location>
        <begin position="144"/>
        <end position="166"/>
    </location>
</feature>
<dbReference type="InterPro" id="IPR018368">
    <property type="entry name" value="ClpA/B_CS1"/>
</dbReference>
<evidence type="ECO:0000256" key="4">
    <source>
        <dbReference type="ARBA" id="ARBA00022840"/>
    </source>
</evidence>
<dbReference type="PANTHER" id="PTHR11638:SF111">
    <property type="entry name" value="ATP-DEPENDENT CLP PROTEASE ATP-BINDING SUBUNIT CLPA"/>
    <property type="match status" value="1"/>
</dbReference>
<dbReference type="InterPro" id="IPR003959">
    <property type="entry name" value="ATPase_AAA_core"/>
</dbReference>
<dbReference type="Gene3D" id="1.10.1780.10">
    <property type="entry name" value="Clp, N-terminal domain"/>
    <property type="match status" value="1"/>
</dbReference>
<keyword evidence="4 7" id="KW-0067">ATP-binding</keyword>
<dbReference type="InterPro" id="IPR001270">
    <property type="entry name" value="ClpA/B"/>
</dbReference>
<keyword evidence="10" id="KW-0378">Hydrolase</keyword>
<dbReference type="GO" id="GO:0005524">
    <property type="term" value="F:ATP binding"/>
    <property type="evidence" value="ECO:0007669"/>
    <property type="project" value="UniProtKB-KW"/>
</dbReference>
<dbReference type="PROSITE" id="PS00870">
    <property type="entry name" value="CLPAB_1"/>
    <property type="match status" value="1"/>
</dbReference>
<proteinExistence type="inferred from homology"/>
<evidence type="ECO:0000256" key="7">
    <source>
        <dbReference type="RuleBase" id="RU004432"/>
    </source>
</evidence>
<dbReference type="Pfam" id="PF10431">
    <property type="entry name" value="ClpB_D2-small"/>
    <property type="match status" value="1"/>
</dbReference>
<reference evidence="10 11" key="1">
    <citation type="submission" date="2023-09" db="EMBL/GenBank/DDBJ databases">
        <authorList>
            <person name="Rey-Velasco X."/>
        </authorList>
    </citation>
    <scope>NUCLEOTIDE SEQUENCE [LARGE SCALE GENOMIC DNA]</scope>
    <source>
        <strain evidence="10 11">W345</strain>
    </source>
</reference>
<comment type="caution">
    <text evidence="10">The sequence shown here is derived from an EMBL/GenBank/DDBJ whole genome shotgun (WGS) entry which is preliminary data.</text>
</comment>
<dbReference type="InterPro" id="IPR028299">
    <property type="entry name" value="ClpA/B_CS2"/>
</dbReference>
<dbReference type="CDD" id="cd19499">
    <property type="entry name" value="RecA-like_ClpB_Hsp104-like"/>
    <property type="match status" value="1"/>
</dbReference>
<dbReference type="SMART" id="SM01086">
    <property type="entry name" value="ClpB_D2-small"/>
    <property type="match status" value="1"/>
</dbReference>
<dbReference type="InterPro" id="IPR004176">
    <property type="entry name" value="Clp_R_N"/>
</dbReference>
<comment type="similarity">
    <text evidence="1 7">Belongs to the ClpA/ClpB family.</text>
</comment>
<keyword evidence="2 6" id="KW-0677">Repeat</keyword>
<dbReference type="Pfam" id="PF00004">
    <property type="entry name" value="AAA"/>
    <property type="match status" value="1"/>
</dbReference>
<dbReference type="Pfam" id="PF02861">
    <property type="entry name" value="Clp_N"/>
    <property type="match status" value="1"/>
</dbReference>
<dbReference type="PROSITE" id="PS00871">
    <property type="entry name" value="CLPAB_2"/>
    <property type="match status" value="1"/>
</dbReference>
<organism evidence="10 11">
    <name type="scientific">Banduia mediterranea</name>
    <dbReference type="NCBI Taxonomy" id="3075609"/>
    <lineage>
        <taxon>Bacteria</taxon>
        <taxon>Pseudomonadati</taxon>
        <taxon>Pseudomonadota</taxon>
        <taxon>Gammaproteobacteria</taxon>
        <taxon>Nevskiales</taxon>
        <taxon>Algiphilaceae</taxon>
        <taxon>Banduia</taxon>
    </lineage>
</organism>
<dbReference type="Pfam" id="PF07724">
    <property type="entry name" value="AAA_2"/>
    <property type="match status" value="1"/>
</dbReference>
<dbReference type="InterPro" id="IPR036628">
    <property type="entry name" value="Clp_N_dom_sf"/>
</dbReference>
<dbReference type="Gene3D" id="1.10.8.60">
    <property type="match status" value="2"/>
</dbReference>
<dbReference type="NCBIfam" id="TIGR02639">
    <property type="entry name" value="ClpA"/>
    <property type="match status" value="1"/>
</dbReference>
<evidence type="ECO:0000256" key="1">
    <source>
        <dbReference type="ARBA" id="ARBA00008675"/>
    </source>
</evidence>
<dbReference type="Proteomes" id="UP001254608">
    <property type="component" value="Unassembled WGS sequence"/>
</dbReference>
<dbReference type="PRINTS" id="PR00300">
    <property type="entry name" value="CLPPROTEASEA"/>
</dbReference>
<gene>
    <name evidence="10" type="primary">clpA</name>
    <name evidence="10" type="ORF">RM530_13280</name>
</gene>
<sequence>MLSDELQKALDAAFLSARGDGHDLLTVEHLLLALLSDANVNEVLGASGADLEALEQGLRDYIRQNVQKVADGEERDVQPTLSFQRVLQRAIYHVQSAGKKQVSTLNVLVAIFSEKDTQAVYLLGEQGVSRLDVVNYISHGISKVSGENEAPQSGESADKEAAAGGEQPALEQFATNLNERAKKGKIDPLIGRELEIERVMQTLCRRRKNNPLLVGEAGVGKTAIAEGLAWLITQNRVPDLLKGGVVYSLDLGSLIAGTKYRGDFEKRLKGVLAELGERKGAILFIDEIHTIIGAGAASGGVMDASNLLKPLLSSGELRCIGSTTYQEYRGVFEKDRALARRFQKIDVVEPSVTDTIKILEGLKERFEEHHQVHFTRPALEAAVQLSARHITDRHLPDKAIDIIDEAAARLRLLPEGRKRKTVQVKDIEDTVARIARIPPKAVTSSDRDRLASLERDLKLVIYGQDDAVNALTSSIKMSRSGLGNPDKPIGSFLLAGPTGVGKTEVTRQLASLLGIEMIRFDMSEYMERHTISRLIGAPPGYVGFDQGGLLTDQVLKHPHAVVLLDEVEKAHPDVFNLLLQVMDHGTLTDNNGRHVDFRNVILIMTTNAGAEQVARRSIGFSEQDNTSDAMEIIRKAFTPEFRNRLDAIVPFAALPKEAVFRVVDKFLLQLEEQLGSKAVRLTVDEDARIWLADNGFDIKMGARPMARVIQENIKRPLAEELLFGKLSGGGRVVVSVTDDALSFEIESREQIAQLEIA</sequence>
<dbReference type="InterPro" id="IPR041546">
    <property type="entry name" value="ClpA/ClpB_AAA_lid"/>
</dbReference>
<dbReference type="Pfam" id="PF17871">
    <property type="entry name" value="AAA_lid_9"/>
    <property type="match status" value="1"/>
</dbReference>
<dbReference type="SUPFAM" id="SSF52540">
    <property type="entry name" value="P-loop containing nucleoside triphosphate hydrolases"/>
    <property type="match status" value="2"/>
</dbReference>
<evidence type="ECO:0000259" key="9">
    <source>
        <dbReference type="PROSITE" id="PS51903"/>
    </source>
</evidence>
<dbReference type="RefSeq" id="WP_311365732.1">
    <property type="nucleotide sequence ID" value="NZ_JAVRIC010000020.1"/>
</dbReference>
<keyword evidence="10" id="KW-0645">Protease</keyword>
<dbReference type="InterPro" id="IPR013461">
    <property type="entry name" value="ClpA"/>
</dbReference>
<evidence type="ECO:0000256" key="2">
    <source>
        <dbReference type="ARBA" id="ARBA00022737"/>
    </source>
</evidence>
<evidence type="ECO:0000256" key="3">
    <source>
        <dbReference type="ARBA" id="ARBA00022741"/>
    </source>
</evidence>
<evidence type="ECO:0000256" key="5">
    <source>
        <dbReference type="ARBA" id="ARBA00023186"/>
    </source>
</evidence>
<dbReference type="EMBL" id="JAVRIC010000020">
    <property type="protein sequence ID" value="MDT0498330.1"/>
    <property type="molecule type" value="Genomic_DNA"/>
</dbReference>
<dbReference type="SMART" id="SM00382">
    <property type="entry name" value="AAA"/>
    <property type="match status" value="2"/>
</dbReference>
<dbReference type="GO" id="GO:0006508">
    <property type="term" value="P:proteolysis"/>
    <property type="evidence" value="ECO:0007669"/>
    <property type="project" value="UniProtKB-KW"/>
</dbReference>
<dbReference type="GO" id="GO:0008233">
    <property type="term" value="F:peptidase activity"/>
    <property type="evidence" value="ECO:0007669"/>
    <property type="project" value="UniProtKB-KW"/>
</dbReference>
<dbReference type="InterPro" id="IPR019489">
    <property type="entry name" value="Clp_ATPase_C"/>
</dbReference>
<dbReference type="Gene3D" id="3.40.50.300">
    <property type="entry name" value="P-loop containing nucleotide triphosphate hydrolases"/>
    <property type="match status" value="2"/>
</dbReference>
<evidence type="ECO:0000313" key="10">
    <source>
        <dbReference type="EMBL" id="MDT0498330.1"/>
    </source>
</evidence>
<dbReference type="PROSITE" id="PS51903">
    <property type="entry name" value="CLP_R"/>
    <property type="match status" value="1"/>
</dbReference>
<keyword evidence="11" id="KW-1185">Reference proteome</keyword>
<feature type="domain" description="Clp R" evidence="9">
    <location>
        <begin position="1"/>
        <end position="147"/>
    </location>
</feature>
<evidence type="ECO:0000256" key="8">
    <source>
        <dbReference type="SAM" id="MobiDB-lite"/>
    </source>
</evidence>
<keyword evidence="5 7" id="KW-0143">Chaperone</keyword>
<evidence type="ECO:0000256" key="6">
    <source>
        <dbReference type="PROSITE-ProRule" id="PRU01251"/>
    </source>
</evidence>
<evidence type="ECO:0000313" key="11">
    <source>
        <dbReference type="Proteomes" id="UP001254608"/>
    </source>
</evidence>
<dbReference type="InterPro" id="IPR027417">
    <property type="entry name" value="P-loop_NTPase"/>
</dbReference>
<dbReference type="PANTHER" id="PTHR11638">
    <property type="entry name" value="ATP-DEPENDENT CLP PROTEASE"/>
    <property type="match status" value="1"/>
</dbReference>
<dbReference type="InterPro" id="IPR050130">
    <property type="entry name" value="ClpA_ClpB"/>
</dbReference>
<keyword evidence="3 7" id="KW-0547">Nucleotide-binding</keyword>
<protein>
    <submittedName>
        <fullName evidence="10">ATP-dependent Clp protease ATP-binding subunit ClpA</fullName>
    </submittedName>
</protein>
<dbReference type="CDD" id="cd00009">
    <property type="entry name" value="AAA"/>
    <property type="match status" value="1"/>
</dbReference>